<keyword evidence="6" id="KW-1185">Reference proteome</keyword>
<evidence type="ECO:0000256" key="3">
    <source>
        <dbReference type="ARBA" id="ARBA00023163"/>
    </source>
</evidence>
<evidence type="ECO:0000259" key="4">
    <source>
        <dbReference type="PROSITE" id="PS50932"/>
    </source>
</evidence>
<dbReference type="SUPFAM" id="SSF47413">
    <property type="entry name" value="lambda repressor-like DNA-binding domains"/>
    <property type="match status" value="1"/>
</dbReference>
<dbReference type="RefSeq" id="WP_286345845.1">
    <property type="nucleotide sequence ID" value="NZ_AP027732.1"/>
</dbReference>
<organism evidence="5 6">
    <name type="scientific">Frondihabitans sucicola</name>
    <dbReference type="NCBI Taxonomy" id="1268041"/>
    <lineage>
        <taxon>Bacteria</taxon>
        <taxon>Bacillati</taxon>
        <taxon>Actinomycetota</taxon>
        <taxon>Actinomycetes</taxon>
        <taxon>Micrococcales</taxon>
        <taxon>Microbacteriaceae</taxon>
        <taxon>Frondihabitans</taxon>
    </lineage>
</organism>
<keyword evidence="2" id="KW-0238">DNA-binding</keyword>
<dbReference type="PROSITE" id="PS50932">
    <property type="entry name" value="HTH_LACI_2"/>
    <property type="match status" value="1"/>
</dbReference>
<reference evidence="6" key="1">
    <citation type="journal article" date="2019" name="Int. J. Syst. Evol. Microbiol.">
        <title>The Global Catalogue of Microorganisms (GCM) 10K type strain sequencing project: providing services to taxonomists for standard genome sequencing and annotation.</title>
        <authorList>
            <consortium name="The Broad Institute Genomics Platform"/>
            <consortium name="The Broad Institute Genome Sequencing Center for Infectious Disease"/>
            <person name="Wu L."/>
            <person name="Ma J."/>
        </authorList>
    </citation>
    <scope>NUCLEOTIDE SEQUENCE [LARGE SCALE GENOMIC DNA]</scope>
    <source>
        <strain evidence="6">NBRC 108728</strain>
    </source>
</reference>
<dbReference type="Pfam" id="PF13377">
    <property type="entry name" value="Peripla_BP_3"/>
    <property type="match status" value="1"/>
</dbReference>
<gene>
    <name evidence="5" type="ORF">GCM10025867_11970</name>
</gene>
<evidence type="ECO:0000256" key="2">
    <source>
        <dbReference type="ARBA" id="ARBA00023125"/>
    </source>
</evidence>
<sequence>MNTRVTIVDVAARAGVAISSVSSALNNRPGVSEETRKRIVQAAQDLGFVPSLRGRSLSAKRAFAVGLVVHRDPYVLESDPFFGSFIGGIETVLDPRDYALILQMGSEPVETLDRYRSLAANRRVDGVFLSELGVDDPRVPLVRELGLPAIGVNAELDFPMPSVRQGHVEGIRELVAHFARLGHRRLALVTGPHEFIHAGQRRRAWSDAVTAEGLPGGEIVEGDFTYDGGVVAADRLLAGRAASERPTAVMCSNDLSAIGFMARAGELGARVPEDLSVAGFDGIQLGTYVRPTLTTIATTPRLLGLEAARMLLAAVDGERVADVDIEPARLVVRSSTGPAPVLR</sequence>
<dbReference type="CDD" id="cd06267">
    <property type="entry name" value="PBP1_LacI_sugar_binding-like"/>
    <property type="match status" value="1"/>
</dbReference>
<dbReference type="PANTHER" id="PTHR30146">
    <property type="entry name" value="LACI-RELATED TRANSCRIPTIONAL REPRESSOR"/>
    <property type="match status" value="1"/>
</dbReference>
<dbReference type="Gene3D" id="3.40.50.2300">
    <property type="match status" value="2"/>
</dbReference>
<dbReference type="InterPro" id="IPR046335">
    <property type="entry name" value="LacI/GalR-like_sensor"/>
</dbReference>
<dbReference type="Gene3D" id="1.10.260.40">
    <property type="entry name" value="lambda repressor-like DNA-binding domains"/>
    <property type="match status" value="1"/>
</dbReference>
<feature type="domain" description="HTH lacI-type" evidence="4">
    <location>
        <begin position="5"/>
        <end position="59"/>
    </location>
</feature>
<proteinExistence type="predicted"/>
<keyword evidence="3" id="KW-0804">Transcription</keyword>
<dbReference type="CDD" id="cd01392">
    <property type="entry name" value="HTH_LacI"/>
    <property type="match status" value="1"/>
</dbReference>
<dbReference type="Pfam" id="PF00356">
    <property type="entry name" value="LacI"/>
    <property type="match status" value="1"/>
</dbReference>
<dbReference type="InterPro" id="IPR028082">
    <property type="entry name" value="Peripla_BP_I"/>
</dbReference>
<dbReference type="SMART" id="SM00354">
    <property type="entry name" value="HTH_LACI"/>
    <property type="match status" value="1"/>
</dbReference>
<dbReference type="EMBL" id="AP027732">
    <property type="protein sequence ID" value="BDZ48956.1"/>
    <property type="molecule type" value="Genomic_DNA"/>
</dbReference>
<dbReference type="InterPro" id="IPR000843">
    <property type="entry name" value="HTH_LacI"/>
</dbReference>
<keyword evidence="1" id="KW-0805">Transcription regulation</keyword>
<protein>
    <submittedName>
        <fullName evidence="5">LacI family transcriptional regulator</fullName>
    </submittedName>
</protein>
<dbReference type="PANTHER" id="PTHR30146:SF155">
    <property type="entry name" value="ALANINE RACEMASE"/>
    <property type="match status" value="1"/>
</dbReference>
<dbReference type="SUPFAM" id="SSF53822">
    <property type="entry name" value="Periplasmic binding protein-like I"/>
    <property type="match status" value="1"/>
</dbReference>
<name>A0ABN6XVI8_9MICO</name>
<dbReference type="Proteomes" id="UP001321486">
    <property type="component" value="Chromosome"/>
</dbReference>
<evidence type="ECO:0000313" key="5">
    <source>
        <dbReference type="EMBL" id="BDZ48956.1"/>
    </source>
</evidence>
<accession>A0ABN6XVI8</accession>
<evidence type="ECO:0000313" key="6">
    <source>
        <dbReference type="Proteomes" id="UP001321486"/>
    </source>
</evidence>
<evidence type="ECO:0000256" key="1">
    <source>
        <dbReference type="ARBA" id="ARBA00023015"/>
    </source>
</evidence>
<dbReference type="InterPro" id="IPR010982">
    <property type="entry name" value="Lambda_DNA-bd_dom_sf"/>
</dbReference>